<sequence length="60" mass="7031">MQTSRNPSILSSHLQSMWCHVSSKNFLNVSLQKFLKFISRLHKLFNQCKNSNLLMFCSRA</sequence>
<dbReference type="AlphaFoldDB" id="A0A2P2NB63"/>
<dbReference type="EMBL" id="GGEC01059231">
    <property type="protein sequence ID" value="MBX39715.1"/>
    <property type="molecule type" value="Transcribed_RNA"/>
</dbReference>
<accession>A0A2P2NB63</accession>
<protein>
    <submittedName>
        <fullName evidence="1">Uncharacterized protein</fullName>
    </submittedName>
</protein>
<evidence type="ECO:0000313" key="1">
    <source>
        <dbReference type="EMBL" id="MBX39715.1"/>
    </source>
</evidence>
<name>A0A2P2NB63_RHIMU</name>
<organism evidence="1">
    <name type="scientific">Rhizophora mucronata</name>
    <name type="common">Asiatic mangrove</name>
    <dbReference type="NCBI Taxonomy" id="61149"/>
    <lineage>
        <taxon>Eukaryota</taxon>
        <taxon>Viridiplantae</taxon>
        <taxon>Streptophyta</taxon>
        <taxon>Embryophyta</taxon>
        <taxon>Tracheophyta</taxon>
        <taxon>Spermatophyta</taxon>
        <taxon>Magnoliopsida</taxon>
        <taxon>eudicotyledons</taxon>
        <taxon>Gunneridae</taxon>
        <taxon>Pentapetalae</taxon>
        <taxon>rosids</taxon>
        <taxon>fabids</taxon>
        <taxon>Malpighiales</taxon>
        <taxon>Rhizophoraceae</taxon>
        <taxon>Rhizophora</taxon>
    </lineage>
</organism>
<reference evidence="1" key="1">
    <citation type="submission" date="2018-02" db="EMBL/GenBank/DDBJ databases">
        <title>Rhizophora mucronata_Transcriptome.</title>
        <authorList>
            <person name="Meera S.P."/>
            <person name="Sreeshan A."/>
            <person name="Augustine A."/>
        </authorList>
    </citation>
    <scope>NUCLEOTIDE SEQUENCE</scope>
    <source>
        <tissue evidence="1">Leaf</tissue>
    </source>
</reference>
<proteinExistence type="predicted"/>